<dbReference type="RefSeq" id="XP_024700029.1">
    <property type="nucleotide sequence ID" value="XM_024843116.1"/>
</dbReference>
<organism evidence="1 2">
    <name type="scientific">Aspergillus steynii IBT 23096</name>
    <dbReference type="NCBI Taxonomy" id="1392250"/>
    <lineage>
        <taxon>Eukaryota</taxon>
        <taxon>Fungi</taxon>
        <taxon>Dikarya</taxon>
        <taxon>Ascomycota</taxon>
        <taxon>Pezizomycotina</taxon>
        <taxon>Eurotiomycetes</taxon>
        <taxon>Eurotiomycetidae</taxon>
        <taxon>Eurotiales</taxon>
        <taxon>Aspergillaceae</taxon>
        <taxon>Aspergillus</taxon>
        <taxon>Aspergillus subgen. Circumdati</taxon>
    </lineage>
</organism>
<protein>
    <submittedName>
        <fullName evidence="1">Uncharacterized protein</fullName>
    </submittedName>
</protein>
<dbReference type="VEuPathDB" id="FungiDB:P170DRAFT_265778"/>
<keyword evidence="2" id="KW-1185">Reference proteome</keyword>
<comment type="caution">
    <text evidence="1">The sequence shown here is derived from an EMBL/GenBank/DDBJ whole genome shotgun (WGS) entry which is preliminary data.</text>
</comment>
<sequence>MTNCLILRWRFPPSPIRSLPIGLLRLPIHAGCRTSGYRGRHVSDLYLASTDPTCPASDTTQSREHAVRIAGPSIVSLPSPLICPSRTCVCHDSPVTISILPPRNTVVDAQCLPRRKIIGPCLVGDPNTAVHTHFPLTRQTVSILASGLAPSVFAMGINSFSPTDRTAFRLTSPEGAGCSAFLTRRLLFLGVYVT</sequence>
<dbReference type="AlphaFoldDB" id="A0A2I2FVT0"/>
<dbReference type="Proteomes" id="UP000234275">
    <property type="component" value="Unassembled WGS sequence"/>
</dbReference>
<accession>A0A2I2FVT0</accession>
<dbReference type="GeneID" id="36550815"/>
<name>A0A2I2FVT0_9EURO</name>
<proteinExistence type="predicted"/>
<evidence type="ECO:0000313" key="2">
    <source>
        <dbReference type="Proteomes" id="UP000234275"/>
    </source>
</evidence>
<reference evidence="1 2" key="1">
    <citation type="submission" date="2016-12" db="EMBL/GenBank/DDBJ databases">
        <title>The genomes of Aspergillus section Nigri reveals drivers in fungal speciation.</title>
        <authorList>
            <consortium name="DOE Joint Genome Institute"/>
            <person name="Vesth T.C."/>
            <person name="Nybo J."/>
            <person name="Theobald S."/>
            <person name="Brandl J."/>
            <person name="Frisvad J.C."/>
            <person name="Nielsen K.F."/>
            <person name="Lyhne E.K."/>
            <person name="Kogle M.E."/>
            <person name="Kuo A."/>
            <person name="Riley R."/>
            <person name="Clum A."/>
            <person name="Nolan M."/>
            <person name="Lipzen A."/>
            <person name="Salamov A."/>
            <person name="Henrissat B."/>
            <person name="Wiebenga A."/>
            <person name="De Vries R.P."/>
            <person name="Grigoriev I.V."/>
            <person name="Mortensen U.H."/>
            <person name="Andersen M.R."/>
            <person name="Baker S.E."/>
        </authorList>
    </citation>
    <scope>NUCLEOTIDE SEQUENCE [LARGE SCALE GENOMIC DNA]</scope>
    <source>
        <strain evidence="1 2">IBT 23096</strain>
    </source>
</reference>
<dbReference type="EMBL" id="MSFO01000008">
    <property type="protein sequence ID" value="PLB44727.1"/>
    <property type="molecule type" value="Genomic_DNA"/>
</dbReference>
<gene>
    <name evidence="1" type="ORF">P170DRAFT_265778</name>
</gene>
<evidence type="ECO:0000313" key="1">
    <source>
        <dbReference type="EMBL" id="PLB44727.1"/>
    </source>
</evidence>